<name>A0ABN6DN32_ERWRD</name>
<accession>A0ABN6DN32</accession>
<reference evidence="1 2" key="1">
    <citation type="submission" date="2021-01" db="EMBL/GenBank/DDBJ databases">
        <title>Complete genome sequence of Erwinia rhapontici MAFF 311153.</title>
        <authorList>
            <person name="Morohoshi T."/>
            <person name="Someya N."/>
        </authorList>
    </citation>
    <scope>NUCLEOTIDE SEQUENCE [LARGE SCALE GENOMIC DNA]</scope>
    <source>
        <strain evidence="1 2">MAFF 311153</strain>
    </source>
</reference>
<dbReference type="InterPro" id="IPR008514">
    <property type="entry name" value="T6SS_Hcp"/>
</dbReference>
<dbReference type="InterPro" id="IPR036624">
    <property type="entry name" value="Hcp1-lik_sf"/>
</dbReference>
<proteinExistence type="predicted"/>
<evidence type="ECO:0000313" key="1">
    <source>
        <dbReference type="EMBL" id="BCQ34970.1"/>
    </source>
</evidence>
<dbReference type="Gene3D" id="2.30.110.20">
    <property type="entry name" value="Hcp1-like"/>
    <property type="match status" value="1"/>
</dbReference>
<dbReference type="InterPro" id="IPR053165">
    <property type="entry name" value="HSI-I_assembly_Hcp1"/>
</dbReference>
<evidence type="ECO:0000313" key="2">
    <source>
        <dbReference type="Proteomes" id="UP000677515"/>
    </source>
</evidence>
<dbReference type="EMBL" id="AP024329">
    <property type="protein sequence ID" value="BCQ34970.1"/>
    <property type="molecule type" value="Genomic_DNA"/>
</dbReference>
<sequence length="160" mass="17543">MAQDIFIKINGIEGEALDSSHKGEIEVLSWDWSVSQPDNMHSGSGGGSGKTTVRDLHFQHFVDKSSTTFLQYCLSGKHIPEAVLTVRKSGGTPLDFLKIILQDLIVTHVEPIGMQNMPMPIEKVGISFSRVKLEYLPQNAEGKKMGVMAIGYDIKANATI</sequence>
<dbReference type="Proteomes" id="UP000677515">
    <property type="component" value="Chromosome"/>
</dbReference>
<dbReference type="Pfam" id="PF05638">
    <property type="entry name" value="T6SS_HCP"/>
    <property type="match status" value="1"/>
</dbReference>
<evidence type="ECO:0008006" key="3">
    <source>
        <dbReference type="Google" id="ProtNLM"/>
    </source>
</evidence>
<dbReference type="PANTHER" id="PTHR36152:SF5">
    <property type="entry name" value="PROTEIN HCP1"/>
    <property type="match status" value="1"/>
</dbReference>
<dbReference type="PANTHER" id="PTHR36152">
    <property type="entry name" value="CYTOPLASMIC PROTEIN-RELATED"/>
    <property type="match status" value="1"/>
</dbReference>
<keyword evidence="2" id="KW-1185">Reference proteome</keyword>
<dbReference type="RefSeq" id="WP_213202362.1">
    <property type="nucleotide sequence ID" value="NZ_AP024329.1"/>
</dbReference>
<organism evidence="1 2">
    <name type="scientific">Erwinia rhapontici</name>
    <name type="common">Pectobacterium rhapontici</name>
    <dbReference type="NCBI Taxonomy" id="55212"/>
    <lineage>
        <taxon>Bacteria</taxon>
        <taxon>Pseudomonadati</taxon>
        <taxon>Pseudomonadota</taxon>
        <taxon>Gammaproteobacteria</taxon>
        <taxon>Enterobacterales</taxon>
        <taxon>Erwiniaceae</taxon>
        <taxon>Erwinia</taxon>
    </lineage>
</organism>
<protein>
    <recommendedName>
        <fullName evidence="3">Type VI secretion system secreted protein Hcp</fullName>
    </recommendedName>
</protein>
<dbReference type="SUPFAM" id="SSF141452">
    <property type="entry name" value="Hcp1-like"/>
    <property type="match status" value="1"/>
</dbReference>
<gene>
    <name evidence="1" type="ORF">ERHA53_23130</name>
</gene>